<evidence type="ECO:0000313" key="12">
    <source>
        <dbReference type="EMBL" id="EDO15058.1"/>
    </source>
</evidence>
<evidence type="ECO:0000256" key="8">
    <source>
        <dbReference type="ARBA" id="ARBA00023034"/>
    </source>
</evidence>
<name>A7TRN6_VANPO</name>
<evidence type="ECO:0000256" key="11">
    <source>
        <dbReference type="PIRNR" id="PIRNR016478"/>
    </source>
</evidence>
<dbReference type="PANTHER" id="PTHR10805:SF0">
    <property type="entry name" value="COATOMER SUBUNIT EPSILON"/>
    <property type="match status" value="1"/>
</dbReference>
<keyword evidence="10 11" id="KW-0968">Cytoplasmic vesicle</keyword>
<evidence type="ECO:0000256" key="6">
    <source>
        <dbReference type="ARBA" id="ARBA00022892"/>
    </source>
</evidence>
<sequence>MDYFSVKQSYYTGNFAQVLKEIVKQEDQTDATLLFYKARALLALGKYESQASSGAFGKVFDAYTEFLKSKNASKLEKLVVKDDSTPFELFLIAAAKAILGDYESSLNLCVQGIDSDVVVGSAELLLLAIEVALLNSQSNVAVTMFENYTNANGNEISSEDELIINIAESYIKFATNKDTTTSNYYQFEELAQSFPTWKTQLSLLNSHLQQGNIDQAEEIVNTLESDYYSVEQKESAELYNPHFLASKITLSIMQGSANTDELRNELTKLAPTHSYSQNNKEINTKFNELVAKYSS</sequence>
<dbReference type="GO" id="GO:0000139">
    <property type="term" value="C:Golgi membrane"/>
    <property type="evidence" value="ECO:0007669"/>
    <property type="project" value="UniProtKB-SubCell"/>
</dbReference>
<evidence type="ECO:0000256" key="3">
    <source>
        <dbReference type="ARBA" id="ARBA00008827"/>
    </source>
</evidence>
<dbReference type="GeneID" id="5543110"/>
<dbReference type="InParanoid" id="A7TRN6"/>
<dbReference type="PIRSF" id="PIRSF016478">
    <property type="entry name" value="Coatomer_esu"/>
    <property type="match status" value="1"/>
</dbReference>
<keyword evidence="13" id="KW-1185">Reference proteome</keyword>
<gene>
    <name evidence="12" type="ORF">Kpol_411p3</name>
</gene>
<dbReference type="AlphaFoldDB" id="A7TRN6"/>
<keyword evidence="9 11" id="KW-0472">Membrane</keyword>
<dbReference type="OMA" id="SNFYYFE"/>
<dbReference type="HOGENOM" id="CLU_075638_0_0_1"/>
<dbReference type="eggNOG" id="KOG3081">
    <property type="taxonomic scope" value="Eukaryota"/>
</dbReference>
<dbReference type="RefSeq" id="XP_001642916.1">
    <property type="nucleotide sequence ID" value="XM_001642866.1"/>
</dbReference>
<dbReference type="GO" id="GO:0006891">
    <property type="term" value="P:intra-Golgi vesicle-mediated transport"/>
    <property type="evidence" value="ECO:0007669"/>
    <property type="project" value="TreeGrafter"/>
</dbReference>
<evidence type="ECO:0000256" key="2">
    <source>
        <dbReference type="ARBA" id="ARBA00004347"/>
    </source>
</evidence>
<organism evidence="13">
    <name type="scientific">Vanderwaltozyma polyspora (strain ATCC 22028 / DSM 70294 / BCRC 21397 / CBS 2163 / NBRC 10782 / NRRL Y-8283 / UCD 57-17)</name>
    <name type="common">Kluyveromyces polysporus</name>
    <dbReference type="NCBI Taxonomy" id="436907"/>
    <lineage>
        <taxon>Eukaryota</taxon>
        <taxon>Fungi</taxon>
        <taxon>Dikarya</taxon>
        <taxon>Ascomycota</taxon>
        <taxon>Saccharomycotina</taxon>
        <taxon>Saccharomycetes</taxon>
        <taxon>Saccharomycetales</taxon>
        <taxon>Saccharomycetaceae</taxon>
        <taxon>Vanderwaltozyma</taxon>
    </lineage>
</organism>
<evidence type="ECO:0000313" key="13">
    <source>
        <dbReference type="Proteomes" id="UP000000267"/>
    </source>
</evidence>
<proteinExistence type="inferred from homology"/>
<dbReference type="Pfam" id="PF04733">
    <property type="entry name" value="Coatomer_E"/>
    <property type="match status" value="1"/>
</dbReference>
<keyword evidence="7 11" id="KW-0653">Protein transport</keyword>
<accession>A7TRN6</accession>
<evidence type="ECO:0000256" key="4">
    <source>
        <dbReference type="ARBA" id="ARBA00022448"/>
    </source>
</evidence>
<reference evidence="12 13" key="1">
    <citation type="journal article" date="2007" name="Proc. Natl. Acad. Sci. U.S.A.">
        <title>Independent sorting-out of thousands of duplicated gene pairs in two yeast species descended from a whole-genome duplication.</title>
        <authorList>
            <person name="Scannell D.R."/>
            <person name="Frank A.C."/>
            <person name="Conant G.C."/>
            <person name="Byrne K.P."/>
            <person name="Woolfit M."/>
            <person name="Wolfe K.H."/>
        </authorList>
    </citation>
    <scope>NUCLEOTIDE SEQUENCE [LARGE SCALE GENOMIC DNA]</scope>
    <source>
        <strain evidence="13">ATCC 22028 / DSM 70294 / BCRC 21397 / CBS 2163 / NBRC 10782 / NRRL Y-8283 / UCD 57-17</strain>
    </source>
</reference>
<dbReference type="GO" id="GO:0006901">
    <property type="term" value="P:vesicle coating"/>
    <property type="evidence" value="ECO:0007669"/>
    <property type="project" value="EnsemblFungi"/>
</dbReference>
<dbReference type="GO" id="GO:0006890">
    <property type="term" value="P:retrograde vesicle-mediated transport, Golgi to endoplasmic reticulum"/>
    <property type="evidence" value="ECO:0007669"/>
    <property type="project" value="UniProtKB-UniRule"/>
</dbReference>
<dbReference type="STRING" id="436907.A7TRN6"/>
<keyword evidence="4 11" id="KW-0813">Transport</keyword>
<dbReference type="Gene3D" id="1.25.40.10">
    <property type="entry name" value="Tetratricopeptide repeat domain"/>
    <property type="match status" value="1"/>
</dbReference>
<evidence type="ECO:0000256" key="9">
    <source>
        <dbReference type="ARBA" id="ARBA00023136"/>
    </source>
</evidence>
<comment type="subcellular location">
    <subcellularLocation>
        <location evidence="2">Cytoplasmic vesicle</location>
        <location evidence="2">COPI-coated vesicle membrane</location>
        <topology evidence="2">Peripheral membrane protein</topology>
        <orientation evidence="2">Cytoplasmic side</orientation>
    </subcellularLocation>
    <subcellularLocation>
        <location evidence="1">Golgi apparatus membrane</location>
        <topology evidence="1">Peripheral membrane protein</topology>
        <orientation evidence="1">Cytoplasmic side</orientation>
    </subcellularLocation>
</comment>
<dbReference type="GO" id="GO:0006888">
    <property type="term" value="P:endoplasmic reticulum to Golgi vesicle-mediated transport"/>
    <property type="evidence" value="ECO:0007669"/>
    <property type="project" value="EnsemblFungi"/>
</dbReference>
<evidence type="ECO:0000256" key="1">
    <source>
        <dbReference type="ARBA" id="ARBA00004255"/>
    </source>
</evidence>
<dbReference type="GO" id="GO:0032511">
    <property type="term" value="P:late endosome to vacuole transport via multivesicular body sorting pathway"/>
    <property type="evidence" value="ECO:0007669"/>
    <property type="project" value="EnsemblFungi"/>
</dbReference>
<evidence type="ECO:0000256" key="10">
    <source>
        <dbReference type="ARBA" id="ARBA00023329"/>
    </source>
</evidence>
<evidence type="ECO:0000256" key="7">
    <source>
        <dbReference type="ARBA" id="ARBA00022927"/>
    </source>
</evidence>
<keyword evidence="8 11" id="KW-0333">Golgi apparatus</keyword>
<dbReference type="PANTHER" id="PTHR10805">
    <property type="entry name" value="COATOMER SUBUNIT EPSILON"/>
    <property type="match status" value="1"/>
</dbReference>
<comment type="function">
    <text evidence="11">The coatomer is a cytosolic protein complex that binds to dilysine motifs and reversibly associates with Golgi non-clathrin-coated vesicles, which further mediate biosynthetic protein transport from the ER, via the Golgi up to the trans Golgi network. The coatomer complex is required for budding from Golgi membranes, and is essential for the retrograde Golgi-to-ER transport of dilysine-tagged proteins.</text>
</comment>
<dbReference type="GO" id="GO:0005198">
    <property type="term" value="F:structural molecule activity"/>
    <property type="evidence" value="ECO:0007669"/>
    <property type="project" value="UniProtKB-UniRule"/>
</dbReference>
<protein>
    <recommendedName>
        <fullName evidence="11">Coatomer subunit epsilon</fullName>
    </recommendedName>
</protein>
<dbReference type="Proteomes" id="UP000000267">
    <property type="component" value="Unassembled WGS sequence"/>
</dbReference>
<dbReference type="InterPro" id="IPR006822">
    <property type="entry name" value="Coatomer_esu"/>
</dbReference>
<dbReference type="PhylomeDB" id="A7TRN6"/>
<evidence type="ECO:0000256" key="5">
    <source>
        <dbReference type="ARBA" id="ARBA00022490"/>
    </source>
</evidence>
<dbReference type="EMBL" id="DS480484">
    <property type="protein sequence ID" value="EDO15058.1"/>
    <property type="molecule type" value="Genomic_DNA"/>
</dbReference>
<dbReference type="GO" id="GO:0015031">
    <property type="term" value="P:protein transport"/>
    <property type="evidence" value="ECO:0007669"/>
    <property type="project" value="UniProtKB-UniRule"/>
</dbReference>
<dbReference type="InterPro" id="IPR011990">
    <property type="entry name" value="TPR-like_helical_dom_sf"/>
</dbReference>
<dbReference type="FunCoup" id="A7TRN6">
    <property type="interactions" value="272"/>
</dbReference>
<comment type="similarity">
    <text evidence="3 11">Belongs to the COPE family.</text>
</comment>
<keyword evidence="5 11" id="KW-0963">Cytoplasm</keyword>
<dbReference type="GO" id="GO:0030126">
    <property type="term" value="C:COPI vesicle coat"/>
    <property type="evidence" value="ECO:0007669"/>
    <property type="project" value="EnsemblFungi"/>
</dbReference>
<dbReference type="GO" id="GO:1990841">
    <property type="term" value="F:promoter-specific chromatin binding"/>
    <property type="evidence" value="ECO:0007669"/>
    <property type="project" value="EnsemblFungi"/>
</dbReference>
<dbReference type="OrthoDB" id="310217at2759"/>
<keyword evidence="6 11" id="KW-0931">ER-Golgi transport</keyword>
<dbReference type="KEGG" id="vpo:Kpol_411p3"/>